<reference evidence="3 4" key="1">
    <citation type="journal article" date="2015" name="Genome Announc.">
        <title>Draft Genome Sequence of Burkholderia sp. Strain PML1(12), an Ectomycorrhizosphere-Inhabiting Bacterium with Effective Mineral-Weathering Ability.</title>
        <authorList>
            <person name="Uroz S."/>
            <person name="Oger P."/>
        </authorList>
    </citation>
    <scope>NUCLEOTIDE SEQUENCE [LARGE SCALE GENOMIC DNA]</scope>
    <source>
        <strain evidence="4">PML1(12)</strain>
    </source>
</reference>
<dbReference type="SMART" id="SM00972">
    <property type="entry name" value="SCPU"/>
    <property type="match status" value="2"/>
</dbReference>
<dbReference type="RefSeq" id="WP_047845498.1">
    <property type="nucleotide sequence ID" value="NZ_AEJF01000041.1"/>
</dbReference>
<feature type="chain" id="PRO_5005250144" description="Spore coat protein U/FanG domain-containing protein" evidence="1">
    <location>
        <begin position="29"/>
        <end position="304"/>
    </location>
</feature>
<evidence type="ECO:0000256" key="1">
    <source>
        <dbReference type="SAM" id="SignalP"/>
    </source>
</evidence>
<evidence type="ECO:0000313" key="4">
    <source>
        <dbReference type="Proteomes" id="UP000035963"/>
    </source>
</evidence>
<sequence>MPNRASAQSCSAVASAISFGSVSPISHAAVATTGSVSVTCTWPAITLVPNAQVCLNLGGTSPRSMTNGANQLQYDLYQDAAHSLVWGSITSGTTPISLTLVKPALGTSATQSVTIYGQIAANQPTVPSVGNASTIYTQAFGGSQTSINTGFYLLGAPTCASLTASSGTFAFNATATVVNNCNISATNLNFAATGVLSSALNATASITAQCTNGDAYRIALNGGTNGTVAARQMTRTGGGGTVNYQLYLDAGLTTAWGDGTAGTTQATSTGTGNSQALTVYGVVPAQNTPAPGAYTDTITATISF</sequence>
<dbReference type="PANTHER" id="PTHR37089">
    <property type="entry name" value="PROTEIN U-RELATED"/>
    <property type="match status" value="1"/>
</dbReference>
<accession>A0A0J1D3U0</accession>
<evidence type="ECO:0000313" key="3">
    <source>
        <dbReference type="EMBL" id="KLU27370.1"/>
    </source>
</evidence>
<feature type="domain" description="Spore coat protein U/FanG" evidence="2">
    <location>
        <begin position="5"/>
        <end position="127"/>
    </location>
</feature>
<dbReference type="OrthoDB" id="8751277at2"/>
<name>A0A0J1D3U0_9BURK</name>
<feature type="domain" description="Spore coat protein U/FanG" evidence="2">
    <location>
        <begin position="168"/>
        <end position="301"/>
    </location>
</feature>
<dbReference type="Proteomes" id="UP000035963">
    <property type="component" value="Unassembled WGS sequence"/>
</dbReference>
<protein>
    <recommendedName>
        <fullName evidence="2">Spore coat protein U/FanG domain-containing protein</fullName>
    </recommendedName>
</protein>
<dbReference type="InterPro" id="IPR007893">
    <property type="entry name" value="Spore_coat_U/FanG"/>
</dbReference>
<dbReference type="InterPro" id="IPR053167">
    <property type="entry name" value="Spore_coat_component"/>
</dbReference>
<dbReference type="Pfam" id="PF05229">
    <property type="entry name" value="SCPU"/>
    <property type="match status" value="2"/>
</dbReference>
<dbReference type="EMBL" id="AEJF01000041">
    <property type="protein sequence ID" value="KLU27370.1"/>
    <property type="molecule type" value="Genomic_DNA"/>
</dbReference>
<dbReference type="AlphaFoldDB" id="A0A0J1D3U0"/>
<keyword evidence="4" id="KW-1185">Reference proteome</keyword>
<evidence type="ECO:0000259" key="2">
    <source>
        <dbReference type="Pfam" id="PF05229"/>
    </source>
</evidence>
<organism evidence="3 4">
    <name type="scientific">Caballeronia mineralivorans PML1(12)</name>
    <dbReference type="NCBI Taxonomy" id="908627"/>
    <lineage>
        <taxon>Bacteria</taxon>
        <taxon>Pseudomonadati</taxon>
        <taxon>Pseudomonadota</taxon>
        <taxon>Betaproteobacteria</taxon>
        <taxon>Burkholderiales</taxon>
        <taxon>Burkholderiaceae</taxon>
        <taxon>Caballeronia</taxon>
    </lineage>
</organism>
<feature type="signal peptide" evidence="1">
    <location>
        <begin position="1"/>
        <end position="28"/>
    </location>
</feature>
<proteinExistence type="predicted"/>
<dbReference type="PANTHER" id="PTHR37089:SF4">
    <property type="entry name" value="EXPORTED PROTEIN"/>
    <property type="match status" value="1"/>
</dbReference>
<dbReference type="PATRIC" id="fig|908627.4.peg.1035"/>
<gene>
    <name evidence="3" type="ORF">EOS_04690</name>
</gene>
<keyword evidence="1" id="KW-0732">Signal</keyword>
<comment type="caution">
    <text evidence="3">The sequence shown here is derived from an EMBL/GenBank/DDBJ whole genome shotgun (WGS) entry which is preliminary data.</text>
</comment>